<evidence type="ECO:0000313" key="2">
    <source>
        <dbReference type="EMBL" id="KFE54016.1"/>
    </source>
</evidence>
<dbReference type="RefSeq" id="WP_047572475.1">
    <property type="nucleotide sequence ID" value="NZ_JPQT01000063.1"/>
</dbReference>
<feature type="transmembrane region" description="Helical" evidence="1">
    <location>
        <begin position="195"/>
        <end position="216"/>
    </location>
</feature>
<reference evidence="2 3" key="1">
    <citation type="submission" date="2014-07" db="EMBL/GenBank/DDBJ databases">
        <title>Draft Genome Sequences of Environmental Pseudomonas syringae strains.</title>
        <authorList>
            <person name="Baltrus D.A."/>
            <person name="Berge O."/>
            <person name="Morris C."/>
        </authorList>
    </citation>
    <scope>NUCLEOTIDE SEQUENCE [LARGE SCALE GENOMIC DNA]</scope>
    <source>
        <strain evidence="2 3">CEB003</strain>
    </source>
</reference>
<accession>A0A085VF03</accession>
<protein>
    <submittedName>
        <fullName evidence="2">Uncharacterized protein</fullName>
    </submittedName>
</protein>
<organism evidence="2 3">
    <name type="scientific">Pseudomonas syringae</name>
    <dbReference type="NCBI Taxonomy" id="317"/>
    <lineage>
        <taxon>Bacteria</taxon>
        <taxon>Pseudomonadati</taxon>
        <taxon>Pseudomonadota</taxon>
        <taxon>Gammaproteobacteria</taxon>
        <taxon>Pseudomonadales</taxon>
        <taxon>Pseudomonadaceae</taxon>
        <taxon>Pseudomonas</taxon>
    </lineage>
</organism>
<dbReference type="Proteomes" id="UP000028643">
    <property type="component" value="Unassembled WGS sequence"/>
</dbReference>
<evidence type="ECO:0000313" key="3">
    <source>
        <dbReference type="Proteomes" id="UP000028643"/>
    </source>
</evidence>
<dbReference type="EMBL" id="JPQT01000063">
    <property type="protein sequence ID" value="KFE54016.1"/>
    <property type="molecule type" value="Genomic_DNA"/>
</dbReference>
<proteinExistence type="predicted"/>
<name>A0A085VF03_PSESX</name>
<keyword evidence="1" id="KW-0472">Membrane</keyword>
<evidence type="ECO:0000256" key="1">
    <source>
        <dbReference type="SAM" id="Phobius"/>
    </source>
</evidence>
<sequence length="236" mass="26316">MKTATAVFLSCDEFSRLDLVESYYNKPKNIMSEQIDSKSQFLILSRMKKLDLVFRDKLKLISLFFFPVFIAVVMFAQHFTLSKSERILCAVGFTLYFAGLLTVVYKKYLWKDWSEICAYRAVKPLPALFGFTVPNGKVPVTPVQNASESSNDLDLSDGDKMLLINNLTFNASSLAVSALSLCVSLFLINLGASSLIVLSAFVVIPCLAISAYYQFIKPNVYLVNMSNGDGTLTFPN</sequence>
<dbReference type="PATRIC" id="fig|317.174.peg.919"/>
<dbReference type="AlphaFoldDB" id="A0A085VF03"/>
<feature type="transmembrane region" description="Helical" evidence="1">
    <location>
        <begin position="167"/>
        <end position="188"/>
    </location>
</feature>
<feature type="transmembrane region" description="Helical" evidence="1">
    <location>
        <begin position="58"/>
        <end position="75"/>
    </location>
</feature>
<keyword evidence="1" id="KW-0812">Transmembrane</keyword>
<feature type="transmembrane region" description="Helical" evidence="1">
    <location>
        <begin position="87"/>
        <end position="105"/>
    </location>
</feature>
<keyword evidence="1" id="KW-1133">Transmembrane helix</keyword>
<comment type="caution">
    <text evidence="2">The sequence shown here is derived from an EMBL/GenBank/DDBJ whole genome shotgun (WGS) entry which is preliminary data.</text>
</comment>
<gene>
    <name evidence="2" type="ORF">IV02_04520</name>
</gene>